<keyword evidence="2" id="KW-1185">Reference proteome</keyword>
<dbReference type="Proteomes" id="UP000826725">
    <property type="component" value="Chromosome"/>
</dbReference>
<accession>A0A8D5FS09</accession>
<dbReference type="RefSeq" id="WP_228856493.1">
    <property type="nucleotide sequence ID" value="NZ_AP024086.1"/>
</dbReference>
<evidence type="ECO:0000313" key="2">
    <source>
        <dbReference type="Proteomes" id="UP000826725"/>
    </source>
</evidence>
<gene>
    <name evidence="1" type="ORF">DGMP_10490</name>
</gene>
<organism evidence="1 2">
    <name type="scientific">Desulfomarina profundi</name>
    <dbReference type="NCBI Taxonomy" id="2772557"/>
    <lineage>
        <taxon>Bacteria</taxon>
        <taxon>Pseudomonadati</taxon>
        <taxon>Thermodesulfobacteriota</taxon>
        <taxon>Desulfobulbia</taxon>
        <taxon>Desulfobulbales</taxon>
        <taxon>Desulfobulbaceae</taxon>
        <taxon>Desulfomarina</taxon>
    </lineage>
</organism>
<sequence length="102" mass="11980">MKKRFFLFQDKIEELILEKRATLQGNRLIILKHDLRTPEQIYKLIPAVKVLHCETSRIDPYKLVGKFIPSQILSNNGVDLLLNSFTYKNQSYRIDIGFLTDL</sequence>
<dbReference type="AlphaFoldDB" id="A0A8D5FS09"/>
<protein>
    <submittedName>
        <fullName evidence="1">Uncharacterized protein</fullName>
    </submittedName>
</protein>
<dbReference type="EMBL" id="AP024086">
    <property type="protein sequence ID" value="BCL60356.1"/>
    <property type="molecule type" value="Genomic_DNA"/>
</dbReference>
<proteinExistence type="predicted"/>
<reference evidence="1" key="1">
    <citation type="submission" date="2020-09" db="EMBL/GenBank/DDBJ databases">
        <title>Desulfogranum mesoprofundum gen. nov., sp. nov., a novel mesophilic, sulfate-reducing chemolithoautotroph isolated from a deep-sea hydrothermal vent chimney in the Suiyo Seamount.</title>
        <authorList>
            <person name="Hashimoto Y."/>
            <person name="Nakagawa S."/>
        </authorList>
    </citation>
    <scope>NUCLEOTIDE SEQUENCE</scope>
    <source>
        <strain evidence="1">KT2</strain>
    </source>
</reference>
<name>A0A8D5FS09_9BACT</name>
<dbReference type="KEGG" id="dbk:DGMP_10490"/>
<evidence type="ECO:0000313" key="1">
    <source>
        <dbReference type="EMBL" id="BCL60356.1"/>
    </source>
</evidence>